<sequence>MPLMEFYAGSNDRCYCCNQPGERKLRTCSRCKVARYCSPQCQKSDWPNHKLNCIDHKTTLKSHPDSTMQNQLKVFLKWIDLWRDALIAWGAFSADLANQSPGYLLNHSYLVEIERLPSNETKRSKFRVVAAGMLSDVQMMAQFDRHPDPEYRADLKQTFRRISPGTTKLRLVIVCFPLYGNFGDLLDNIFPDGKAASFTNPLSPQSRITSTALLHAWRNQFEEHVLAGNVTGHTQVLDNLRQHIQVLAEAALNVD</sequence>
<feature type="domain" description="MYND-type" evidence="5">
    <location>
        <begin position="14"/>
        <end position="53"/>
    </location>
</feature>
<dbReference type="InterPro" id="IPR002893">
    <property type="entry name" value="Znf_MYND"/>
</dbReference>
<dbReference type="AlphaFoldDB" id="A0A8H6YAY0"/>
<keyword evidence="3" id="KW-0862">Zinc</keyword>
<dbReference type="Pfam" id="PF01753">
    <property type="entry name" value="zf-MYND"/>
    <property type="match status" value="1"/>
</dbReference>
<organism evidence="6 7">
    <name type="scientific">Mycena sanguinolenta</name>
    <dbReference type="NCBI Taxonomy" id="230812"/>
    <lineage>
        <taxon>Eukaryota</taxon>
        <taxon>Fungi</taxon>
        <taxon>Dikarya</taxon>
        <taxon>Basidiomycota</taxon>
        <taxon>Agaricomycotina</taxon>
        <taxon>Agaricomycetes</taxon>
        <taxon>Agaricomycetidae</taxon>
        <taxon>Agaricales</taxon>
        <taxon>Marasmiineae</taxon>
        <taxon>Mycenaceae</taxon>
        <taxon>Mycena</taxon>
    </lineage>
</organism>
<evidence type="ECO:0000313" key="7">
    <source>
        <dbReference type="Proteomes" id="UP000623467"/>
    </source>
</evidence>
<dbReference type="Gene3D" id="6.10.140.2220">
    <property type="match status" value="1"/>
</dbReference>
<evidence type="ECO:0000256" key="2">
    <source>
        <dbReference type="ARBA" id="ARBA00022771"/>
    </source>
</evidence>
<accession>A0A8H6YAY0</accession>
<dbReference type="SUPFAM" id="SSF144232">
    <property type="entry name" value="HIT/MYND zinc finger-like"/>
    <property type="match status" value="1"/>
</dbReference>
<dbReference type="PROSITE" id="PS50865">
    <property type="entry name" value="ZF_MYND_2"/>
    <property type="match status" value="1"/>
</dbReference>
<reference evidence="6" key="1">
    <citation type="submission" date="2020-05" db="EMBL/GenBank/DDBJ databases">
        <title>Mycena genomes resolve the evolution of fungal bioluminescence.</title>
        <authorList>
            <person name="Tsai I.J."/>
        </authorList>
    </citation>
    <scope>NUCLEOTIDE SEQUENCE</scope>
    <source>
        <strain evidence="6">160909Yilan</strain>
    </source>
</reference>
<keyword evidence="2 4" id="KW-0863">Zinc-finger</keyword>
<protein>
    <submittedName>
        <fullName evidence="6">MYND-type domain-containing protein</fullName>
    </submittedName>
</protein>
<keyword evidence="1" id="KW-0479">Metal-binding</keyword>
<proteinExistence type="predicted"/>
<keyword evidence="7" id="KW-1185">Reference proteome</keyword>
<gene>
    <name evidence="6" type="ORF">MSAN_01482600</name>
</gene>
<evidence type="ECO:0000256" key="4">
    <source>
        <dbReference type="PROSITE-ProRule" id="PRU00134"/>
    </source>
</evidence>
<dbReference type="GO" id="GO:0008270">
    <property type="term" value="F:zinc ion binding"/>
    <property type="evidence" value="ECO:0007669"/>
    <property type="project" value="UniProtKB-KW"/>
</dbReference>
<evidence type="ECO:0000256" key="3">
    <source>
        <dbReference type="ARBA" id="ARBA00022833"/>
    </source>
</evidence>
<name>A0A8H6YAY0_9AGAR</name>
<dbReference type="EMBL" id="JACAZH010000011">
    <property type="protein sequence ID" value="KAF7355649.1"/>
    <property type="molecule type" value="Genomic_DNA"/>
</dbReference>
<dbReference type="PROSITE" id="PS01360">
    <property type="entry name" value="ZF_MYND_1"/>
    <property type="match status" value="1"/>
</dbReference>
<evidence type="ECO:0000313" key="6">
    <source>
        <dbReference type="EMBL" id="KAF7355649.1"/>
    </source>
</evidence>
<comment type="caution">
    <text evidence="6">The sequence shown here is derived from an EMBL/GenBank/DDBJ whole genome shotgun (WGS) entry which is preliminary data.</text>
</comment>
<evidence type="ECO:0000259" key="5">
    <source>
        <dbReference type="PROSITE" id="PS50865"/>
    </source>
</evidence>
<dbReference type="Proteomes" id="UP000623467">
    <property type="component" value="Unassembled WGS sequence"/>
</dbReference>
<evidence type="ECO:0000256" key="1">
    <source>
        <dbReference type="ARBA" id="ARBA00022723"/>
    </source>
</evidence>
<dbReference type="OrthoDB" id="9922773at2759"/>